<dbReference type="InterPro" id="IPR001356">
    <property type="entry name" value="HD"/>
</dbReference>
<evidence type="ECO:0000256" key="4">
    <source>
        <dbReference type="ARBA" id="ARBA00023015"/>
    </source>
</evidence>
<dbReference type="Pfam" id="PF00046">
    <property type="entry name" value="Homeodomain"/>
    <property type="match status" value="1"/>
</dbReference>
<comment type="similarity">
    <text evidence="2">Belongs to the HD-ZIP homeobox family. Class III subfamily.</text>
</comment>
<proteinExistence type="inferred from homology"/>
<dbReference type="SMART" id="SM00389">
    <property type="entry name" value="HOX"/>
    <property type="match status" value="1"/>
</dbReference>
<dbReference type="Pfam" id="PF08670">
    <property type="entry name" value="MEKHLA"/>
    <property type="match status" value="1"/>
</dbReference>
<dbReference type="EMBL" id="JAYDYQ010002655">
    <property type="protein sequence ID" value="KAK4482064.1"/>
    <property type="molecule type" value="Genomic_DNA"/>
</dbReference>
<keyword evidence="8" id="KW-0804">Transcription</keyword>
<feature type="DNA-binding region" description="Homeobox" evidence="10">
    <location>
        <begin position="24"/>
        <end position="87"/>
    </location>
</feature>
<evidence type="ECO:0000256" key="13">
    <source>
        <dbReference type="SAM" id="MobiDB-lite"/>
    </source>
</evidence>
<keyword evidence="6 10" id="KW-0238">DNA-binding</keyword>
<feature type="domain" description="START" evidence="15">
    <location>
        <begin position="137"/>
        <end position="365"/>
    </location>
</feature>
<gene>
    <name evidence="16" type="ORF">RD792_011586</name>
</gene>
<dbReference type="PANTHER" id="PTHR45950:SF10">
    <property type="entry name" value="HOMEOBOX-LEUCINE ZIPPER PROTEIN REVOLUTA"/>
    <property type="match status" value="1"/>
</dbReference>
<feature type="coiled-coil region" evidence="12">
    <location>
        <begin position="82"/>
        <end position="116"/>
    </location>
</feature>
<feature type="region of interest" description="Disordered" evidence="13">
    <location>
        <begin position="630"/>
        <end position="656"/>
    </location>
</feature>
<keyword evidence="3" id="KW-0221">Differentiation</keyword>
<evidence type="ECO:0000259" key="15">
    <source>
        <dbReference type="PROSITE" id="PS50848"/>
    </source>
</evidence>
<dbReference type="PROSITE" id="PS50848">
    <property type="entry name" value="START"/>
    <property type="match status" value="1"/>
</dbReference>
<dbReference type="InterPro" id="IPR013978">
    <property type="entry name" value="MEKHLA"/>
</dbReference>
<dbReference type="Gene3D" id="1.10.10.60">
    <property type="entry name" value="Homeodomain-like"/>
    <property type="match status" value="1"/>
</dbReference>
<keyword evidence="5 12" id="KW-0175">Coiled coil</keyword>
<evidence type="ECO:0000256" key="8">
    <source>
        <dbReference type="ARBA" id="ARBA00023163"/>
    </source>
</evidence>
<feature type="compositionally biased region" description="Polar residues" evidence="13">
    <location>
        <begin position="647"/>
        <end position="656"/>
    </location>
</feature>
<keyword evidence="4" id="KW-0805">Transcription regulation</keyword>
<keyword evidence="9 10" id="KW-0539">Nucleus</keyword>
<comment type="subcellular location">
    <subcellularLocation>
        <location evidence="1 10 11">Nucleus</location>
    </subcellularLocation>
</comment>
<evidence type="ECO:0000256" key="3">
    <source>
        <dbReference type="ARBA" id="ARBA00022782"/>
    </source>
</evidence>
<dbReference type="CDD" id="cd00086">
    <property type="entry name" value="homeodomain"/>
    <property type="match status" value="1"/>
</dbReference>
<dbReference type="Gene3D" id="3.30.530.20">
    <property type="match status" value="1"/>
</dbReference>
<evidence type="ECO:0000256" key="7">
    <source>
        <dbReference type="ARBA" id="ARBA00023155"/>
    </source>
</evidence>
<dbReference type="SUPFAM" id="SSF46689">
    <property type="entry name" value="Homeodomain-like"/>
    <property type="match status" value="1"/>
</dbReference>
<dbReference type="InterPro" id="IPR009057">
    <property type="entry name" value="Homeodomain-like_sf"/>
</dbReference>
<dbReference type="Proteomes" id="UP001291926">
    <property type="component" value="Unassembled WGS sequence"/>
</dbReference>
<sequence>MAEDGITMGESSQRLNGLKRAREEGMRYTRYTEEQIEVLEKVYAQCSNPNRFQRAQIMSEQPLLKDVDNKQLKIWFQNRRSREKQKKENSELVAENKNLDVANKLLRDENDRLQKQSMASKLGRVPEVNTSDAPVRVNADNNRLILLAEEAKNEIIAKVFGTVINWISIPNLKLPTSISVSDVSIASTCPGIAAKAISIVPFEPIKTIEILKDKQSWSRDCKKMEVFDKFPTKNGGTIELIKTQCYAPTTMACARDFFTLRYTSILEDNTFVLCEKSISDPDAISSSTTALEFVRAKILGSGYLIRPCEGGSTIHIVEHLDLEASSVPDVVRLLYESPELLTKKNIVHALQYIDHLEKVKNEIPPTCFGKPELSFLRRNGRRLSRGFNDATNGFTKDGWTLMNVDASDDVILSVKRTTNGLDPKYTNVICVKTSLIIQNVSPARLVKLLGERRADWLSFNVGDGSPGVSQATGFAYPGSDTHKLSDSPVLLGNTNYDDEILEVIRFDRLTNSPWHGSKEDIYHIQITNGMEDTDFGAWSEFIFAPTRRGLPNDADLLSSGFRIIPLGPNTGKRSSANEAAISHPRSLLNMAFQLPFETHFQDEVVTMAKHFIQHVICCVKKYCAELSTSEPTPVVKSTEGPSGLTPAMNSTEANPSTELNMDPNLVYSTNLAYMICQSYRQSSPMCIYANHAGLNMLETTTDNLQSVNVDSLLDGFNNVSLDVVLPTIMQQGYAILPPGYCLSLMNRCVSYEQAVVWVVQAPDGGSVHCLALAFINWSFI</sequence>
<name>A0ABR0CYD3_9LAMI</name>
<comment type="caution">
    <text evidence="16">The sequence shown here is derived from an EMBL/GenBank/DDBJ whole genome shotgun (WGS) entry which is preliminary data.</text>
</comment>
<dbReference type="InterPro" id="IPR002913">
    <property type="entry name" value="START_lipid-bd_dom"/>
</dbReference>
<evidence type="ECO:0000256" key="2">
    <source>
        <dbReference type="ARBA" id="ARBA00010338"/>
    </source>
</evidence>
<accession>A0ABR0CYD3</accession>
<evidence type="ECO:0000256" key="11">
    <source>
        <dbReference type="RuleBase" id="RU000682"/>
    </source>
</evidence>
<evidence type="ECO:0000313" key="16">
    <source>
        <dbReference type="EMBL" id="KAK4482064.1"/>
    </source>
</evidence>
<dbReference type="SMART" id="SM00234">
    <property type="entry name" value="START"/>
    <property type="match status" value="1"/>
</dbReference>
<organism evidence="16 17">
    <name type="scientific">Penstemon davidsonii</name>
    <dbReference type="NCBI Taxonomy" id="160366"/>
    <lineage>
        <taxon>Eukaryota</taxon>
        <taxon>Viridiplantae</taxon>
        <taxon>Streptophyta</taxon>
        <taxon>Embryophyta</taxon>
        <taxon>Tracheophyta</taxon>
        <taxon>Spermatophyta</taxon>
        <taxon>Magnoliopsida</taxon>
        <taxon>eudicotyledons</taxon>
        <taxon>Gunneridae</taxon>
        <taxon>Pentapetalae</taxon>
        <taxon>asterids</taxon>
        <taxon>lamiids</taxon>
        <taxon>Lamiales</taxon>
        <taxon>Plantaginaceae</taxon>
        <taxon>Cheloneae</taxon>
        <taxon>Penstemon</taxon>
    </lineage>
</organism>
<keyword evidence="17" id="KW-1185">Reference proteome</keyword>
<reference evidence="16 17" key="1">
    <citation type="journal article" date="2023" name="bioRxiv">
        <title>Genome report: Whole genome sequence and annotation of Penstemon davidsonii.</title>
        <authorList>
            <person name="Ostevik K.L."/>
            <person name="Alabady M."/>
            <person name="Zhang M."/>
            <person name="Rausher M.D."/>
        </authorList>
    </citation>
    <scope>NUCLEOTIDE SEQUENCE [LARGE SCALE GENOMIC DNA]</scope>
    <source>
        <strain evidence="16">DNT005</strain>
        <tissue evidence="16">Whole leaf</tissue>
    </source>
</reference>
<dbReference type="InterPro" id="IPR044830">
    <property type="entry name" value="HD-Zip_III"/>
</dbReference>
<dbReference type="PANTHER" id="PTHR45950">
    <property type="entry name" value="HOMEOBOX-LEUCINE ZIPPER PROTEIN ATHB-14"/>
    <property type="match status" value="1"/>
</dbReference>
<keyword evidence="7 10" id="KW-0371">Homeobox</keyword>
<evidence type="ECO:0000256" key="5">
    <source>
        <dbReference type="ARBA" id="ARBA00023054"/>
    </source>
</evidence>
<evidence type="ECO:0000259" key="14">
    <source>
        <dbReference type="PROSITE" id="PS50071"/>
    </source>
</evidence>
<evidence type="ECO:0000256" key="6">
    <source>
        <dbReference type="ARBA" id="ARBA00023125"/>
    </source>
</evidence>
<feature type="domain" description="Homeobox" evidence="14">
    <location>
        <begin position="22"/>
        <end position="86"/>
    </location>
</feature>
<evidence type="ECO:0000256" key="12">
    <source>
        <dbReference type="SAM" id="Coils"/>
    </source>
</evidence>
<evidence type="ECO:0000256" key="1">
    <source>
        <dbReference type="ARBA" id="ARBA00004123"/>
    </source>
</evidence>
<evidence type="ECO:0000256" key="9">
    <source>
        <dbReference type="ARBA" id="ARBA00023242"/>
    </source>
</evidence>
<protein>
    <submittedName>
        <fullName evidence="16">Uncharacterized protein</fullName>
    </submittedName>
</protein>
<dbReference type="Pfam" id="PF01852">
    <property type="entry name" value="START"/>
    <property type="match status" value="1"/>
</dbReference>
<evidence type="ECO:0000313" key="17">
    <source>
        <dbReference type="Proteomes" id="UP001291926"/>
    </source>
</evidence>
<dbReference type="CDD" id="cd14686">
    <property type="entry name" value="bZIP"/>
    <property type="match status" value="1"/>
</dbReference>
<evidence type="ECO:0000256" key="10">
    <source>
        <dbReference type="PROSITE-ProRule" id="PRU00108"/>
    </source>
</evidence>
<dbReference type="InterPro" id="IPR023393">
    <property type="entry name" value="START-like_dom_sf"/>
</dbReference>
<dbReference type="PROSITE" id="PS50071">
    <property type="entry name" value="HOMEOBOX_2"/>
    <property type="match status" value="1"/>
</dbReference>
<dbReference type="SUPFAM" id="SSF55961">
    <property type="entry name" value="Bet v1-like"/>
    <property type="match status" value="1"/>
</dbReference>